<evidence type="ECO:0000256" key="1">
    <source>
        <dbReference type="ARBA" id="ARBA00001936"/>
    </source>
</evidence>
<evidence type="ECO:0000256" key="9">
    <source>
        <dbReference type="ARBA" id="ARBA00038901"/>
    </source>
</evidence>
<keyword evidence="8" id="KW-0464">Manganese</keyword>
<reference evidence="14" key="1">
    <citation type="submission" date="2017-09" db="EMBL/GenBank/DDBJ databases">
        <title>Depth-based differentiation of microbial function through sediment-hosted aquifers and enrichment of novel symbionts in the deep terrestrial subsurface.</title>
        <authorList>
            <person name="Probst A.J."/>
            <person name="Ladd B."/>
            <person name="Jarett J.K."/>
            <person name="Geller-Mcgrath D.E."/>
            <person name="Sieber C.M.K."/>
            <person name="Emerson J.B."/>
            <person name="Anantharaman K."/>
            <person name="Thomas B.C."/>
            <person name="Malmstrom R."/>
            <person name="Stieglmeier M."/>
            <person name="Klingl A."/>
            <person name="Woyke T."/>
            <person name="Ryan C.M."/>
            <person name="Banfield J.F."/>
        </authorList>
    </citation>
    <scope>NUCLEOTIDE SEQUENCE [LARGE SCALE GENOMIC DNA]</scope>
</reference>
<dbReference type="Gene3D" id="3.90.950.10">
    <property type="match status" value="1"/>
</dbReference>
<evidence type="ECO:0000256" key="6">
    <source>
        <dbReference type="ARBA" id="ARBA00022842"/>
    </source>
</evidence>
<keyword evidence="4" id="KW-0547">Nucleotide-binding</keyword>
<dbReference type="SUPFAM" id="SSF52972">
    <property type="entry name" value="ITPase-like"/>
    <property type="match status" value="1"/>
</dbReference>
<sequence length="174" mass="18048">MEKEIKIALGSTSQHKIEAVKQACQQLGLLASVVGVKAASDQNEQPVGLNETYQGAFSRAQGAKAQSPEAVAIGIESGIFITENSENPLTIDLAIIVVLTLDNRRIVATTPGVVFPEDCLAIAKERGFATTTAGSVVAEKLGGDPTDPHSTLTNGAVSRNQTLVAGLVIALAQL</sequence>
<keyword evidence="6" id="KW-0460">Magnesium</keyword>
<dbReference type="EC" id="3.6.1.73" evidence="9"/>
<keyword evidence="5" id="KW-0378">Hydrolase</keyword>
<keyword evidence="3" id="KW-0479">Metal-binding</keyword>
<dbReference type="GO" id="GO:0006772">
    <property type="term" value="P:thiamine metabolic process"/>
    <property type="evidence" value="ECO:0007669"/>
    <property type="project" value="TreeGrafter"/>
</dbReference>
<dbReference type="GO" id="GO:0009117">
    <property type="term" value="P:nucleotide metabolic process"/>
    <property type="evidence" value="ECO:0007669"/>
    <property type="project" value="UniProtKB-KW"/>
</dbReference>
<dbReference type="Proteomes" id="UP000229030">
    <property type="component" value="Unassembled WGS sequence"/>
</dbReference>
<evidence type="ECO:0000259" key="12">
    <source>
        <dbReference type="Pfam" id="PF01931"/>
    </source>
</evidence>
<dbReference type="PANTHER" id="PTHR34699:SF2">
    <property type="entry name" value="NON-CANONICAL PURINE NTP PHOSPHATASE_PRRC1 DOMAIN-CONTAINING PROTEIN"/>
    <property type="match status" value="1"/>
</dbReference>
<evidence type="ECO:0000256" key="11">
    <source>
        <dbReference type="ARBA" id="ARBA00048781"/>
    </source>
</evidence>
<dbReference type="AlphaFoldDB" id="A0A2M7DDW8"/>
<comment type="cofactor">
    <cofactor evidence="1">
        <name>Mn(2+)</name>
        <dbReference type="ChEBI" id="CHEBI:29035"/>
    </cofactor>
</comment>
<feature type="domain" description="Non-canonical purine NTP phosphatase/PRRC1" evidence="12">
    <location>
        <begin position="10"/>
        <end position="173"/>
    </location>
</feature>
<evidence type="ECO:0000256" key="10">
    <source>
        <dbReference type="ARBA" id="ARBA00048174"/>
    </source>
</evidence>
<dbReference type="EMBL" id="PETV01000060">
    <property type="protein sequence ID" value="PIV47049.1"/>
    <property type="molecule type" value="Genomic_DNA"/>
</dbReference>
<comment type="catalytic activity">
    <reaction evidence="10">
        <text>ITP + H2O = IDP + phosphate + H(+)</text>
        <dbReference type="Rhea" id="RHEA:28330"/>
        <dbReference type="ChEBI" id="CHEBI:15377"/>
        <dbReference type="ChEBI" id="CHEBI:15378"/>
        <dbReference type="ChEBI" id="CHEBI:43474"/>
        <dbReference type="ChEBI" id="CHEBI:58280"/>
        <dbReference type="ChEBI" id="CHEBI:61402"/>
        <dbReference type="EC" id="3.6.1.73"/>
    </reaction>
</comment>
<comment type="catalytic activity">
    <reaction evidence="11">
        <text>XTP + H2O = XDP + phosphate + H(+)</text>
        <dbReference type="Rhea" id="RHEA:28406"/>
        <dbReference type="ChEBI" id="CHEBI:15377"/>
        <dbReference type="ChEBI" id="CHEBI:15378"/>
        <dbReference type="ChEBI" id="CHEBI:43474"/>
        <dbReference type="ChEBI" id="CHEBI:59884"/>
        <dbReference type="ChEBI" id="CHEBI:61314"/>
        <dbReference type="EC" id="3.6.1.73"/>
    </reaction>
</comment>
<evidence type="ECO:0000256" key="4">
    <source>
        <dbReference type="ARBA" id="ARBA00022741"/>
    </source>
</evidence>
<dbReference type="InterPro" id="IPR050299">
    <property type="entry name" value="YjjX_NTPase"/>
</dbReference>
<comment type="cofactor">
    <cofactor evidence="2">
        <name>Mg(2+)</name>
        <dbReference type="ChEBI" id="CHEBI:18420"/>
    </cofactor>
</comment>
<accession>A0A2M7DDW8</accession>
<dbReference type="Pfam" id="PF01931">
    <property type="entry name" value="NTPase_I-T"/>
    <property type="match status" value="1"/>
</dbReference>
<dbReference type="GO" id="GO:0103023">
    <property type="term" value="F:ITPase activity"/>
    <property type="evidence" value="ECO:0007669"/>
    <property type="project" value="UniProtKB-EC"/>
</dbReference>
<evidence type="ECO:0000313" key="13">
    <source>
        <dbReference type="EMBL" id="PIV47049.1"/>
    </source>
</evidence>
<name>A0A2M7DDW8_9BACT</name>
<dbReference type="InterPro" id="IPR026533">
    <property type="entry name" value="NTPase/PRRC1"/>
</dbReference>
<organism evidence="13 14">
    <name type="scientific">bacterium (Candidatus Gribaldobacteria) CG02_land_8_20_14_3_00_41_15</name>
    <dbReference type="NCBI Taxonomy" id="2014270"/>
    <lineage>
        <taxon>Bacteria</taxon>
        <taxon>Candidatus Gribaldobacteria</taxon>
    </lineage>
</organism>
<dbReference type="InterPro" id="IPR029001">
    <property type="entry name" value="ITPase-like_fam"/>
</dbReference>
<protein>
    <recommendedName>
        <fullName evidence="9">inosine/xanthosine triphosphatase</fullName>
        <ecNumber evidence="9">3.6.1.73</ecNumber>
    </recommendedName>
</protein>
<evidence type="ECO:0000313" key="14">
    <source>
        <dbReference type="Proteomes" id="UP000229030"/>
    </source>
</evidence>
<dbReference type="PANTHER" id="PTHR34699">
    <property type="match status" value="1"/>
</dbReference>
<gene>
    <name evidence="13" type="ORF">COS21_02055</name>
</gene>
<evidence type="ECO:0000256" key="7">
    <source>
        <dbReference type="ARBA" id="ARBA00023080"/>
    </source>
</evidence>
<evidence type="ECO:0000256" key="8">
    <source>
        <dbReference type="ARBA" id="ARBA00023211"/>
    </source>
</evidence>
<dbReference type="GO" id="GO:0046872">
    <property type="term" value="F:metal ion binding"/>
    <property type="evidence" value="ECO:0007669"/>
    <property type="project" value="UniProtKB-KW"/>
</dbReference>
<proteinExistence type="predicted"/>
<evidence type="ECO:0000256" key="5">
    <source>
        <dbReference type="ARBA" id="ARBA00022801"/>
    </source>
</evidence>
<evidence type="ECO:0000256" key="2">
    <source>
        <dbReference type="ARBA" id="ARBA00001946"/>
    </source>
</evidence>
<keyword evidence="7" id="KW-0546">Nucleotide metabolism</keyword>
<dbReference type="GO" id="GO:0000166">
    <property type="term" value="F:nucleotide binding"/>
    <property type="evidence" value="ECO:0007669"/>
    <property type="project" value="UniProtKB-KW"/>
</dbReference>
<comment type="caution">
    <text evidence="13">The sequence shown here is derived from an EMBL/GenBank/DDBJ whole genome shotgun (WGS) entry which is preliminary data.</text>
</comment>
<evidence type="ECO:0000256" key="3">
    <source>
        <dbReference type="ARBA" id="ARBA00022723"/>
    </source>
</evidence>